<dbReference type="Pfam" id="PF13855">
    <property type="entry name" value="LRR_8"/>
    <property type="match status" value="4"/>
</dbReference>
<dbReference type="GO" id="GO:0031012">
    <property type="term" value="C:extracellular matrix"/>
    <property type="evidence" value="ECO:0007669"/>
    <property type="project" value="TreeGrafter"/>
</dbReference>
<dbReference type="GeneTree" id="ENSGT00940000163875"/>
<dbReference type="SUPFAM" id="SSF52058">
    <property type="entry name" value="L domain-like"/>
    <property type="match status" value="2"/>
</dbReference>
<dbReference type="PRINTS" id="PR00019">
    <property type="entry name" value="LEURICHRPT"/>
</dbReference>
<keyword evidence="4" id="KW-1133">Transmembrane helix</keyword>
<keyword evidence="2 5" id="KW-0732">Signal</keyword>
<feature type="signal peptide" evidence="5">
    <location>
        <begin position="1"/>
        <end position="17"/>
    </location>
</feature>
<dbReference type="SMART" id="SM00369">
    <property type="entry name" value="LRR_TYP"/>
    <property type="match status" value="13"/>
</dbReference>
<dbReference type="GeneID" id="108423811"/>
<organism evidence="6 7">
    <name type="scientific">Pygocentrus nattereri</name>
    <name type="common">Red-bellied piranha</name>
    <dbReference type="NCBI Taxonomy" id="42514"/>
    <lineage>
        <taxon>Eukaryota</taxon>
        <taxon>Metazoa</taxon>
        <taxon>Chordata</taxon>
        <taxon>Craniata</taxon>
        <taxon>Vertebrata</taxon>
        <taxon>Euteleostomi</taxon>
        <taxon>Actinopterygii</taxon>
        <taxon>Neopterygii</taxon>
        <taxon>Teleostei</taxon>
        <taxon>Ostariophysi</taxon>
        <taxon>Characiformes</taxon>
        <taxon>Characoidei</taxon>
        <taxon>Pygocentrus</taxon>
    </lineage>
</organism>
<dbReference type="RefSeq" id="XP_017546886.1">
    <property type="nucleotide sequence ID" value="XM_017691397.2"/>
</dbReference>
<dbReference type="InterPro" id="IPR032675">
    <property type="entry name" value="LRR_dom_sf"/>
</dbReference>
<reference evidence="6 7" key="1">
    <citation type="submission" date="2020-10" db="EMBL/GenBank/DDBJ databases">
        <title>Pygocentrus nattereri (red-bellied piranha) genome, fPygNat1, primary haplotype.</title>
        <authorList>
            <person name="Myers G."/>
            <person name="Meyer A."/>
            <person name="Karagic N."/>
            <person name="Pippel M."/>
            <person name="Winkler S."/>
            <person name="Tracey A."/>
            <person name="Wood J."/>
            <person name="Formenti G."/>
            <person name="Howe K."/>
            <person name="Fedrigo O."/>
            <person name="Jarvis E.D."/>
        </authorList>
    </citation>
    <scope>NUCLEOTIDE SEQUENCE [LARGE SCALE GENOMIC DNA]</scope>
</reference>
<keyword evidence="4" id="KW-0812">Transmembrane</keyword>
<dbReference type="InterPro" id="IPR050328">
    <property type="entry name" value="Dev_Immune_Receptor"/>
</dbReference>
<evidence type="ECO:0000256" key="2">
    <source>
        <dbReference type="ARBA" id="ARBA00022729"/>
    </source>
</evidence>
<dbReference type="Gene3D" id="3.80.10.10">
    <property type="entry name" value="Ribonuclease Inhibitor"/>
    <property type="match status" value="4"/>
</dbReference>
<name>A0A3B4CNF6_PYGNA</name>
<dbReference type="OMA" id="CIRRQKF"/>
<evidence type="ECO:0008006" key="8">
    <source>
        <dbReference type="Google" id="ProtNLM"/>
    </source>
</evidence>
<gene>
    <name evidence="6" type="primary">LRRC32</name>
</gene>
<keyword evidence="4" id="KW-0472">Membrane</keyword>
<evidence type="ECO:0000256" key="5">
    <source>
        <dbReference type="SAM" id="SignalP"/>
    </source>
</evidence>
<sequence length="656" mass="74005">MGAGLWFLFFAVNGVGAFVHPSQLSSCRVLQKDAYCSDLNLTTIPPLLPPGIHMLDLSRNFLQNLTEDILSTYPTIHQLNFHSNRIQSIQPGLFRNMTHLQVLDLSRNQLHLYAALKNNVGPLTSVQKLDLSGNGFYTDMSDYFLRDAPALRNLSLKGNSITKIGKETFSGCLGLRNIDLHNNVILEIEEGTFDSLQHLTELDLSMNSISCINDFNLFQLKSLNLSKNSMTSFQTTHSDQEFELLYLDLRENKIHYFPILPTKNKIIYLDLSRNQLRSVNCTGAAEELQYLKDRHELIHAPQCSRSHHQELYRLCYLDLSYNQFKTVPSDFFNSLVALETLNISNNCLSSFMVDTKGPLYALKTLDLSFNNLQNLTFPEGTLQKLRTLYLQGNYLSTLDFSHLPSITNLHLQLNELRVCGSQDRPSGCVSFSSMPKLQYLYLSENNLISVPAHAFQGTPLLILDLSLNPGVEISEQALSGLESSLKYLSLRGDQLQTLKTDLSLLRSLRMVDLSSNRLTSLSLSRDSAIEILRLQNNSLETLEDHTLMALEGKLRTLQVSMNPLSCCANTRLIGWVQQASVDIPDILMATCHYRKDAEYVKINLRNVKTEHCETLNSKVFVISLIAVLVLGLVVVLLVAIKLCHSRGHRFSHSYKA</sequence>
<proteinExistence type="predicted"/>
<evidence type="ECO:0000256" key="4">
    <source>
        <dbReference type="SAM" id="Phobius"/>
    </source>
</evidence>
<reference evidence="6" key="2">
    <citation type="submission" date="2025-08" db="UniProtKB">
        <authorList>
            <consortium name="Ensembl"/>
        </authorList>
    </citation>
    <scope>IDENTIFICATION</scope>
</reference>
<dbReference type="SMART" id="SM00365">
    <property type="entry name" value="LRR_SD22"/>
    <property type="match status" value="4"/>
</dbReference>
<dbReference type="AlphaFoldDB" id="A0A3B4CNF6"/>
<keyword evidence="1" id="KW-0433">Leucine-rich repeat</keyword>
<feature type="chain" id="PRO_5017195700" description="Leucine rich repeat containing 32" evidence="5">
    <location>
        <begin position="18"/>
        <end position="656"/>
    </location>
</feature>
<feature type="transmembrane region" description="Helical" evidence="4">
    <location>
        <begin position="619"/>
        <end position="640"/>
    </location>
</feature>
<dbReference type="PROSITE" id="PS51450">
    <property type="entry name" value="LRR"/>
    <property type="match status" value="3"/>
</dbReference>
<dbReference type="OrthoDB" id="8195690at2759"/>
<dbReference type="GO" id="GO:0005615">
    <property type="term" value="C:extracellular space"/>
    <property type="evidence" value="ECO:0007669"/>
    <property type="project" value="TreeGrafter"/>
</dbReference>
<evidence type="ECO:0000256" key="3">
    <source>
        <dbReference type="ARBA" id="ARBA00022737"/>
    </source>
</evidence>
<dbReference type="CTD" id="2615"/>
<keyword evidence="7" id="KW-1185">Reference proteome</keyword>
<dbReference type="STRING" id="42514.ENSPNAP00000012104"/>
<keyword evidence="3" id="KW-0677">Repeat</keyword>
<evidence type="ECO:0000313" key="6">
    <source>
        <dbReference type="Ensembl" id="ENSPNAP00000012104.1"/>
    </source>
</evidence>
<dbReference type="PANTHER" id="PTHR24373">
    <property type="entry name" value="SLIT RELATED LEUCINE-RICH REPEAT NEURONAL PROTEIN"/>
    <property type="match status" value="1"/>
</dbReference>
<dbReference type="Proteomes" id="UP001501920">
    <property type="component" value="Chromosome 18"/>
</dbReference>
<evidence type="ECO:0000313" key="7">
    <source>
        <dbReference type="Proteomes" id="UP001501920"/>
    </source>
</evidence>
<dbReference type="GO" id="GO:0030168">
    <property type="term" value="P:platelet activation"/>
    <property type="evidence" value="ECO:0007669"/>
    <property type="project" value="Ensembl"/>
</dbReference>
<dbReference type="InterPro" id="IPR003591">
    <property type="entry name" value="Leu-rich_rpt_typical-subtyp"/>
</dbReference>
<dbReference type="InterPro" id="IPR001611">
    <property type="entry name" value="Leu-rich_rpt"/>
</dbReference>
<dbReference type="Ensembl" id="ENSPNAT00000019282.2">
    <property type="protein sequence ID" value="ENSPNAP00000012104.1"/>
    <property type="gene ID" value="ENSPNAG00000017835.2"/>
</dbReference>
<reference evidence="6" key="3">
    <citation type="submission" date="2025-09" db="UniProtKB">
        <authorList>
            <consortium name="Ensembl"/>
        </authorList>
    </citation>
    <scope>IDENTIFICATION</scope>
</reference>
<dbReference type="PANTHER" id="PTHR24373:SF370">
    <property type="entry name" value="FISH-LIPS, ISOFORM E"/>
    <property type="match status" value="1"/>
</dbReference>
<accession>A0A3B4CNF6</accession>
<protein>
    <recommendedName>
        <fullName evidence="8">Leucine rich repeat containing 32</fullName>
    </recommendedName>
</protein>
<evidence type="ECO:0000256" key="1">
    <source>
        <dbReference type="ARBA" id="ARBA00022614"/>
    </source>
</evidence>